<evidence type="ECO:0000256" key="1">
    <source>
        <dbReference type="ARBA" id="ARBA00004123"/>
    </source>
</evidence>
<comment type="subcellular location">
    <subcellularLocation>
        <location evidence="1">Nucleus</location>
    </subcellularLocation>
</comment>
<dbReference type="EMBL" id="JALJOV010000333">
    <property type="protein sequence ID" value="KAK9864610.1"/>
    <property type="molecule type" value="Genomic_DNA"/>
</dbReference>
<sequence>MEAVCETKQSYEVELDKCIDKQQPAPPGSQEARPDMSVSDPVTALRQLREEVHAAGGSLVDGWTAIKVLRKDGKGNAGDTQIYYLTPAGKKLRSKHQVFDFLKIPRPAQLSSDIPAASHSSHRGAAASEGTSHPAESSRERSRIHQALEGVASEAAAGSAGCATEGAGAATYESGGMAAGAAHPPGAGLGAKRLATAGSAAARPDKKHRSIPSSSLHSPARVRCGPRTGLLDFRTWRITCECADCMALSATQRVFSGPQYEVHGGKGNFRKWRSQSVRVIDGMAAGTEHPLAGISVNTYCMHNNIRLPEPHSSSPAPAVSNRGGGPQPHSLPATTQQPPHQMPNGLAGHLMPVPNGMPNGVRSGGPPRQVKPAELAHHQQLAPGQPAAGQWMGAQSQPIPMQNGLSMAGGGQQNAPRPLSNQVFHPGPMHLSSAAAAGTPDLGQRVQHLEAELMATQSQVRMLLDGMATLRAIFRAAGSTFEELMPSIPQ</sequence>
<evidence type="ECO:0000256" key="4">
    <source>
        <dbReference type="SAM" id="MobiDB-lite"/>
    </source>
</evidence>
<dbReference type="Proteomes" id="UP001485043">
    <property type="component" value="Unassembled WGS sequence"/>
</dbReference>
<dbReference type="AlphaFoldDB" id="A0AAW1T505"/>
<accession>A0AAW1T505</accession>
<feature type="region of interest" description="Disordered" evidence="4">
    <location>
        <begin position="306"/>
        <end position="392"/>
    </location>
</feature>
<evidence type="ECO:0000256" key="3">
    <source>
        <dbReference type="ARBA" id="ARBA00023163"/>
    </source>
</evidence>
<feature type="compositionally biased region" description="Low complexity" evidence="4">
    <location>
        <begin position="378"/>
        <end position="390"/>
    </location>
</feature>
<evidence type="ECO:0000313" key="6">
    <source>
        <dbReference type="EMBL" id="KAK9864610.1"/>
    </source>
</evidence>
<comment type="caution">
    <text evidence="6">The sequence shown here is derived from an EMBL/GenBank/DDBJ whole genome shotgun (WGS) entry which is preliminary data.</text>
</comment>
<dbReference type="PROSITE" id="PS50982">
    <property type="entry name" value="MBD"/>
    <property type="match status" value="1"/>
</dbReference>
<dbReference type="Gene3D" id="3.30.890.10">
    <property type="entry name" value="Methyl-cpg-binding Protein 2, Chain A"/>
    <property type="match status" value="1"/>
</dbReference>
<feature type="region of interest" description="Disordered" evidence="4">
    <location>
        <begin position="112"/>
        <end position="143"/>
    </location>
</feature>
<dbReference type="Pfam" id="PF01429">
    <property type="entry name" value="MBD"/>
    <property type="match status" value="1"/>
</dbReference>
<proteinExistence type="predicted"/>
<dbReference type="InterPro" id="IPR016177">
    <property type="entry name" value="DNA-bd_dom_sf"/>
</dbReference>
<dbReference type="GO" id="GO:0005634">
    <property type="term" value="C:nucleus"/>
    <property type="evidence" value="ECO:0007669"/>
    <property type="project" value="UniProtKB-SubCell"/>
</dbReference>
<feature type="region of interest" description="Disordered" evidence="4">
    <location>
        <begin position="195"/>
        <end position="220"/>
    </location>
</feature>
<keyword evidence="7" id="KW-1185">Reference proteome</keyword>
<evidence type="ECO:0000313" key="7">
    <source>
        <dbReference type="Proteomes" id="UP001485043"/>
    </source>
</evidence>
<protein>
    <recommendedName>
        <fullName evidence="5">MBD domain-containing protein</fullName>
    </recommendedName>
</protein>
<evidence type="ECO:0000256" key="2">
    <source>
        <dbReference type="ARBA" id="ARBA00023015"/>
    </source>
</evidence>
<feature type="domain" description="MBD" evidence="5">
    <location>
        <begin position="49"/>
        <end position="124"/>
    </location>
</feature>
<organism evidence="6 7">
    <name type="scientific">Apatococcus fuscideae</name>
    <dbReference type="NCBI Taxonomy" id="2026836"/>
    <lineage>
        <taxon>Eukaryota</taxon>
        <taxon>Viridiplantae</taxon>
        <taxon>Chlorophyta</taxon>
        <taxon>core chlorophytes</taxon>
        <taxon>Trebouxiophyceae</taxon>
        <taxon>Chlorellales</taxon>
        <taxon>Chlorellaceae</taxon>
        <taxon>Apatococcus</taxon>
    </lineage>
</organism>
<feature type="compositionally biased region" description="Low complexity" evidence="4">
    <location>
        <begin position="116"/>
        <end position="128"/>
    </location>
</feature>
<dbReference type="GO" id="GO:0003677">
    <property type="term" value="F:DNA binding"/>
    <property type="evidence" value="ECO:0007669"/>
    <property type="project" value="InterPro"/>
</dbReference>
<evidence type="ECO:0000259" key="5">
    <source>
        <dbReference type="PROSITE" id="PS50982"/>
    </source>
</evidence>
<dbReference type="InterPro" id="IPR001739">
    <property type="entry name" value="Methyl_CpG_DNA-bd"/>
</dbReference>
<keyword evidence="2" id="KW-0805">Transcription regulation</keyword>
<gene>
    <name evidence="6" type="ORF">WJX84_006989</name>
</gene>
<keyword evidence="3" id="KW-0804">Transcription</keyword>
<name>A0AAW1T505_9CHLO</name>
<reference evidence="6 7" key="1">
    <citation type="journal article" date="2024" name="Nat. Commun.">
        <title>Phylogenomics reveals the evolutionary origins of lichenization in chlorophyte algae.</title>
        <authorList>
            <person name="Puginier C."/>
            <person name="Libourel C."/>
            <person name="Otte J."/>
            <person name="Skaloud P."/>
            <person name="Haon M."/>
            <person name="Grisel S."/>
            <person name="Petersen M."/>
            <person name="Berrin J.G."/>
            <person name="Delaux P.M."/>
            <person name="Dal Grande F."/>
            <person name="Keller J."/>
        </authorList>
    </citation>
    <scope>NUCLEOTIDE SEQUENCE [LARGE SCALE GENOMIC DNA]</scope>
    <source>
        <strain evidence="6 7">SAG 2523</strain>
    </source>
</reference>
<dbReference type="SUPFAM" id="SSF54171">
    <property type="entry name" value="DNA-binding domain"/>
    <property type="match status" value="1"/>
</dbReference>